<keyword evidence="1" id="KW-1133">Transmembrane helix</keyword>
<sequence length="119" mass="13417">MIQTRNQYLQFMLVMLAAWGISWGARFVMEQAVLLYGSGKNYLFFSHGTVLMYLLCVFLVYRRWIAPLPVVGQLRNVGVPWLVGAMAVVYVGVFLLGKALALPAEPFMTKLLPISPYLT</sequence>
<reference evidence="2" key="1">
    <citation type="submission" date="2021-05" db="EMBL/GenBank/DDBJ databases">
        <authorList>
            <person name="Zhang X."/>
        </authorList>
    </citation>
    <scope>NUCLEOTIDE SEQUENCE</scope>
    <source>
        <plasmid evidence="2">pKPC-063001</plasmid>
    </source>
</reference>
<dbReference type="AlphaFoldDB" id="A0A8E6L839"/>
<evidence type="ECO:0000313" key="2">
    <source>
        <dbReference type="EMBL" id="QVQ59362.1"/>
    </source>
</evidence>
<accession>A0A8E6L839</accession>
<geneLocation type="plasmid" evidence="2">
    <name>pKPC-063001</name>
</geneLocation>
<keyword evidence="2" id="KW-0614">Plasmid</keyword>
<proteinExistence type="predicted"/>
<evidence type="ECO:0000256" key="1">
    <source>
        <dbReference type="SAM" id="Phobius"/>
    </source>
</evidence>
<feature type="transmembrane region" description="Helical" evidence="1">
    <location>
        <begin position="81"/>
        <end position="101"/>
    </location>
</feature>
<feature type="transmembrane region" description="Helical" evidence="1">
    <location>
        <begin position="12"/>
        <end position="29"/>
    </location>
</feature>
<protein>
    <submittedName>
        <fullName evidence="2">Histidine phosphatase family protein (Plasmid)</fullName>
    </submittedName>
</protein>
<name>A0A8E6L839_KLEPN</name>
<keyword evidence="1" id="KW-0812">Transmembrane</keyword>
<keyword evidence="1" id="KW-0472">Membrane</keyword>
<organism evidence="2">
    <name type="scientific">Klebsiella pneumoniae</name>
    <dbReference type="NCBI Taxonomy" id="573"/>
    <lineage>
        <taxon>Bacteria</taxon>
        <taxon>Pseudomonadati</taxon>
        <taxon>Pseudomonadota</taxon>
        <taxon>Gammaproteobacteria</taxon>
        <taxon>Enterobacterales</taxon>
        <taxon>Enterobacteriaceae</taxon>
        <taxon>Klebsiella/Raoultella group</taxon>
        <taxon>Klebsiella</taxon>
        <taxon>Klebsiella pneumoniae complex</taxon>
    </lineage>
</organism>
<dbReference type="EMBL" id="MZ156798">
    <property type="protein sequence ID" value="QVQ59362.1"/>
    <property type="molecule type" value="Genomic_DNA"/>
</dbReference>
<feature type="transmembrane region" description="Helical" evidence="1">
    <location>
        <begin position="41"/>
        <end position="61"/>
    </location>
</feature>